<dbReference type="InterPro" id="IPR029752">
    <property type="entry name" value="D-isomer_DH_CS1"/>
</dbReference>
<dbReference type="PANTHER" id="PTHR10996">
    <property type="entry name" value="2-HYDROXYACID DEHYDROGENASE-RELATED"/>
    <property type="match status" value="1"/>
</dbReference>
<evidence type="ECO:0000313" key="8">
    <source>
        <dbReference type="Proteomes" id="UP001556170"/>
    </source>
</evidence>
<dbReference type="RefSeq" id="WP_367843434.1">
    <property type="nucleotide sequence ID" value="NZ_JBFOHL010000002.1"/>
</dbReference>
<keyword evidence="3" id="KW-0520">NAD</keyword>
<evidence type="ECO:0000313" key="7">
    <source>
        <dbReference type="EMBL" id="MEW9623120.1"/>
    </source>
</evidence>
<dbReference type="GO" id="GO:0016491">
    <property type="term" value="F:oxidoreductase activity"/>
    <property type="evidence" value="ECO:0007669"/>
    <property type="project" value="UniProtKB-KW"/>
</dbReference>
<evidence type="ECO:0000256" key="1">
    <source>
        <dbReference type="ARBA" id="ARBA00005854"/>
    </source>
</evidence>
<sequence>MSDRPSVWVSRPTFDDVIARLAPHCEVDVEPEERKFAPAELAAKLAACDAAIVGLKEHIGAAELAGAKRLRIVANLAVGYDNLDLAALSAAGIAASNTADVLNESVADYAWALLLGAARRMGAAERWLRAGQWHATEFKGWLGTDVRGRTLGILGMGRIGQAIARRAQGFGMPVLYHNRTRLPEATERECRARHVDKDTLLRESDCLVLVLPLTPETRHAIGAAELARMKPSAVLVNVARGGIVDDAALAAALREGRLAAAGLDVFEGEPKVHPELLTLDNVLLSPHIASATTDTRRAMTAVAVDNVLAFFGHGPHAGHPPNLLNPEALAAAGVALPPHHHFPTHQEPTR</sequence>
<name>A0ABV3QKK2_9GAMM</name>
<dbReference type="InterPro" id="IPR029753">
    <property type="entry name" value="D-isomer_DH_CS"/>
</dbReference>
<keyword evidence="2 4" id="KW-0560">Oxidoreductase</keyword>
<dbReference type="Gene3D" id="3.40.50.720">
    <property type="entry name" value="NAD(P)-binding Rossmann-like Domain"/>
    <property type="match status" value="2"/>
</dbReference>
<dbReference type="PROSITE" id="PS00671">
    <property type="entry name" value="D_2_HYDROXYACID_DH_3"/>
    <property type="match status" value="1"/>
</dbReference>
<feature type="domain" description="D-isomer specific 2-hydroxyacid dehydrogenase catalytic" evidence="5">
    <location>
        <begin position="19"/>
        <end position="315"/>
    </location>
</feature>
<protein>
    <submittedName>
        <fullName evidence="7">2-hydroxyacid dehydrogenase</fullName>
        <ecNumber evidence="7">1.1.1.-</ecNumber>
    </submittedName>
</protein>
<reference evidence="7 8" key="1">
    <citation type="submission" date="2024-06" db="EMBL/GenBank/DDBJ databases">
        <authorList>
            <person name="Woo H."/>
        </authorList>
    </citation>
    <scope>NUCLEOTIDE SEQUENCE [LARGE SCALE GENOMIC DNA]</scope>
    <source>
        <strain evidence="7 8">S2-g</strain>
    </source>
</reference>
<dbReference type="SUPFAM" id="SSF51735">
    <property type="entry name" value="NAD(P)-binding Rossmann-fold domains"/>
    <property type="match status" value="1"/>
</dbReference>
<dbReference type="InterPro" id="IPR036291">
    <property type="entry name" value="NAD(P)-bd_dom_sf"/>
</dbReference>
<dbReference type="EC" id="1.1.1.-" evidence="7"/>
<comment type="caution">
    <text evidence="7">The sequence shown here is derived from an EMBL/GenBank/DDBJ whole genome shotgun (WGS) entry which is preliminary data.</text>
</comment>
<evidence type="ECO:0000259" key="6">
    <source>
        <dbReference type="Pfam" id="PF02826"/>
    </source>
</evidence>
<feature type="domain" description="D-isomer specific 2-hydroxyacid dehydrogenase NAD-binding" evidence="6">
    <location>
        <begin position="112"/>
        <end position="289"/>
    </location>
</feature>
<dbReference type="Pfam" id="PF00389">
    <property type="entry name" value="2-Hacid_dh"/>
    <property type="match status" value="1"/>
</dbReference>
<evidence type="ECO:0000256" key="3">
    <source>
        <dbReference type="ARBA" id="ARBA00023027"/>
    </source>
</evidence>
<dbReference type="PROSITE" id="PS00065">
    <property type="entry name" value="D_2_HYDROXYACID_DH_1"/>
    <property type="match status" value="1"/>
</dbReference>
<dbReference type="InterPro" id="IPR006140">
    <property type="entry name" value="D-isomer_DH_NAD-bd"/>
</dbReference>
<dbReference type="InterPro" id="IPR050223">
    <property type="entry name" value="D-isomer_2-hydroxyacid_DH"/>
</dbReference>
<evidence type="ECO:0000256" key="2">
    <source>
        <dbReference type="ARBA" id="ARBA00023002"/>
    </source>
</evidence>
<keyword evidence="8" id="KW-1185">Reference proteome</keyword>
<dbReference type="Proteomes" id="UP001556170">
    <property type="component" value="Unassembled WGS sequence"/>
</dbReference>
<organism evidence="7 8">
    <name type="scientific">Rhodanobacter geophilus</name>
    <dbReference type="NCBI Taxonomy" id="3162488"/>
    <lineage>
        <taxon>Bacteria</taxon>
        <taxon>Pseudomonadati</taxon>
        <taxon>Pseudomonadota</taxon>
        <taxon>Gammaproteobacteria</taxon>
        <taxon>Lysobacterales</taxon>
        <taxon>Rhodanobacteraceae</taxon>
        <taxon>Rhodanobacter</taxon>
    </lineage>
</organism>
<proteinExistence type="inferred from homology"/>
<dbReference type="Pfam" id="PF02826">
    <property type="entry name" value="2-Hacid_dh_C"/>
    <property type="match status" value="1"/>
</dbReference>
<dbReference type="PANTHER" id="PTHR10996:SF283">
    <property type="entry name" value="GLYOXYLATE_HYDROXYPYRUVATE REDUCTASE B"/>
    <property type="match status" value="1"/>
</dbReference>
<evidence type="ECO:0000256" key="4">
    <source>
        <dbReference type="RuleBase" id="RU003719"/>
    </source>
</evidence>
<dbReference type="InterPro" id="IPR006139">
    <property type="entry name" value="D-isomer_2_OHA_DH_cat_dom"/>
</dbReference>
<gene>
    <name evidence="7" type="ORF">ABQJ56_02590</name>
</gene>
<dbReference type="SUPFAM" id="SSF52283">
    <property type="entry name" value="Formate/glycerate dehydrogenase catalytic domain-like"/>
    <property type="match status" value="1"/>
</dbReference>
<dbReference type="EMBL" id="JBFOHL010000002">
    <property type="protein sequence ID" value="MEW9623120.1"/>
    <property type="molecule type" value="Genomic_DNA"/>
</dbReference>
<dbReference type="CDD" id="cd05301">
    <property type="entry name" value="GDH"/>
    <property type="match status" value="1"/>
</dbReference>
<comment type="similarity">
    <text evidence="1 4">Belongs to the D-isomer specific 2-hydroxyacid dehydrogenase family.</text>
</comment>
<evidence type="ECO:0000259" key="5">
    <source>
        <dbReference type="Pfam" id="PF00389"/>
    </source>
</evidence>
<accession>A0ABV3QKK2</accession>